<organism evidence="2 3">
    <name type="scientific">Elaeophora elaphi</name>
    <dbReference type="NCBI Taxonomy" id="1147741"/>
    <lineage>
        <taxon>Eukaryota</taxon>
        <taxon>Metazoa</taxon>
        <taxon>Ecdysozoa</taxon>
        <taxon>Nematoda</taxon>
        <taxon>Chromadorea</taxon>
        <taxon>Rhabditida</taxon>
        <taxon>Spirurina</taxon>
        <taxon>Spiruromorpha</taxon>
        <taxon>Filarioidea</taxon>
        <taxon>Onchocercidae</taxon>
        <taxon>Elaeophora</taxon>
    </lineage>
</organism>
<evidence type="ECO:0000313" key="2">
    <source>
        <dbReference type="Proteomes" id="UP000050640"/>
    </source>
</evidence>
<feature type="compositionally biased region" description="Basic and acidic residues" evidence="1">
    <location>
        <begin position="13"/>
        <end position="23"/>
    </location>
</feature>
<reference evidence="3" key="1">
    <citation type="submission" date="2017-02" db="UniProtKB">
        <authorList>
            <consortium name="WormBaseParasite"/>
        </authorList>
    </citation>
    <scope>IDENTIFICATION</scope>
</reference>
<sequence length="118" mass="13841">MLETERKKKKEGRKAMNNEGRRNEYEKLITDNWMVMGGKPLINLLCCHHSRAEDMRDELLSAYRNQSYQSEQIIPDQAIDLLEKDQRIALVNEKCTYKRNESPQPMEAENLKLNGTTL</sequence>
<dbReference type="WBParaSite" id="EEL_0000274701-mRNA-1">
    <property type="protein sequence ID" value="EEL_0000274701-mRNA-1"/>
    <property type="gene ID" value="EEL_0000274701"/>
</dbReference>
<proteinExistence type="predicted"/>
<protein>
    <submittedName>
        <fullName evidence="3">IstB_IS21 domain-containing protein</fullName>
    </submittedName>
</protein>
<accession>A0A0R3RMN7</accession>
<dbReference type="AlphaFoldDB" id="A0A0R3RMN7"/>
<name>A0A0R3RMN7_9BILA</name>
<evidence type="ECO:0000313" key="3">
    <source>
        <dbReference type="WBParaSite" id="EEL_0000274701-mRNA-1"/>
    </source>
</evidence>
<evidence type="ECO:0000256" key="1">
    <source>
        <dbReference type="SAM" id="MobiDB-lite"/>
    </source>
</evidence>
<keyword evidence="2" id="KW-1185">Reference proteome</keyword>
<dbReference type="Proteomes" id="UP000050640">
    <property type="component" value="Unplaced"/>
</dbReference>
<feature type="region of interest" description="Disordered" evidence="1">
    <location>
        <begin position="1"/>
        <end position="23"/>
    </location>
</feature>